<gene>
    <name evidence="2" type="ORF">SCE1572_19320</name>
</gene>
<feature type="transmembrane region" description="Helical" evidence="1">
    <location>
        <begin position="44"/>
        <end position="61"/>
    </location>
</feature>
<keyword evidence="1" id="KW-0472">Membrane</keyword>
<reference evidence="2 3" key="1">
    <citation type="journal article" date="2013" name="Sci. Rep.">
        <title>Extraordinary expansion of a Sorangium cellulosum genome from an alkaline milieu.</title>
        <authorList>
            <person name="Han K."/>
            <person name="Li Z.F."/>
            <person name="Peng R."/>
            <person name="Zhu L.P."/>
            <person name="Zhou T."/>
            <person name="Wang L.G."/>
            <person name="Li S.G."/>
            <person name="Zhang X.B."/>
            <person name="Hu W."/>
            <person name="Wu Z.H."/>
            <person name="Qin N."/>
            <person name="Li Y.Z."/>
        </authorList>
    </citation>
    <scope>NUCLEOTIDE SEQUENCE [LARGE SCALE GENOMIC DNA]</scope>
    <source>
        <strain evidence="2 3">So0157-2</strain>
    </source>
</reference>
<dbReference type="EMBL" id="CP003969">
    <property type="protein sequence ID" value="AGP36452.1"/>
    <property type="molecule type" value="Genomic_DNA"/>
</dbReference>
<name>S4XTI0_SORCE</name>
<evidence type="ECO:0000313" key="3">
    <source>
        <dbReference type="Proteomes" id="UP000014803"/>
    </source>
</evidence>
<dbReference type="AlphaFoldDB" id="S4XTI0"/>
<sequence>MEAPVAAIMPGVVRSAPDAGATILFVAGAAVVEALGAPERVPCFLLLTGLATLFGVGAGAFRRFGRRSEEAFAAGRPGSVSIAVTARRAVARCSSWTRRTRRRISFTKRSTRSSIAFDAFMAGAVVARALRPSRTCAQAGGCGSPVALATYPRIWLPKAILARAPGARVGSGAGRAGVE</sequence>
<proteinExistence type="predicted"/>
<evidence type="ECO:0000256" key="1">
    <source>
        <dbReference type="SAM" id="Phobius"/>
    </source>
</evidence>
<keyword evidence="1" id="KW-1133">Transmembrane helix</keyword>
<dbReference type="Proteomes" id="UP000014803">
    <property type="component" value="Chromosome"/>
</dbReference>
<evidence type="ECO:0000313" key="2">
    <source>
        <dbReference type="EMBL" id="AGP36452.1"/>
    </source>
</evidence>
<keyword evidence="1" id="KW-0812">Transmembrane</keyword>
<protein>
    <submittedName>
        <fullName evidence="2">Uncharacterized protein</fullName>
    </submittedName>
</protein>
<organism evidence="2 3">
    <name type="scientific">Sorangium cellulosum So0157-2</name>
    <dbReference type="NCBI Taxonomy" id="1254432"/>
    <lineage>
        <taxon>Bacteria</taxon>
        <taxon>Pseudomonadati</taxon>
        <taxon>Myxococcota</taxon>
        <taxon>Polyangia</taxon>
        <taxon>Polyangiales</taxon>
        <taxon>Polyangiaceae</taxon>
        <taxon>Sorangium</taxon>
    </lineage>
</organism>
<dbReference type="HOGENOM" id="CLU_1502519_0_0_7"/>
<accession>S4XTI0</accession>
<dbReference type="KEGG" id="scu:SCE1572_19320"/>